<protein>
    <submittedName>
        <fullName evidence="5">AsnC family transcriptional regulator</fullName>
    </submittedName>
</protein>
<dbReference type="PANTHER" id="PTHR30154:SF34">
    <property type="entry name" value="TRANSCRIPTIONAL REGULATOR AZLB"/>
    <property type="match status" value="1"/>
</dbReference>
<evidence type="ECO:0000313" key="6">
    <source>
        <dbReference type="Proteomes" id="UP000278962"/>
    </source>
</evidence>
<organism evidence="5 6">
    <name type="scientific">Solirubrobacter pauli</name>
    <dbReference type="NCBI Taxonomy" id="166793"/>
    <lineage>
        <taxon>Bacteria</taxon>
        <taxon>Bacillati</taxon>
        <taxon>Actinomycetota</taxon>
        <taxon>Thermoleophilia</taxon>
        <taxon>Solirubrobacterales</taxon>
        <taxon>Solirubrobacteraceae</taxon>
        <taxon>Solirubrobacter</taxon>
    </lineage>
</organism>
<feature type="domain" description="HTH asnC-type" evidence="4">
    <location>
        <begin position="2"/>
        <end position="63"/>
    </location>
</feature>
<dbReference type="InterPro" id="IPR036388">
    <property type="entry name" value="WH-like_DNA-bd_sf"/>
</dbReference>
<name>A0A660LJP6_9ACTN</name>
<dbReference type="SUPFAM" id="SSF54909">
    <property type="entry name" value="Dimeric alpha+beta barrel"/>
    <property type="match status" value="1"/>
</dbReference>
<dbReference type="InterPro" id="IPR011008">
    <property type="entry name" value="Dimeric_a/b-barrel"/>
</dbReference>
<keyword evidence="1" id="KW-0805">Transcription regulation</keyword>
<dbReference type="InterPro" id="IPR019887">
    <property type="entry name" value="Tscrpt_reg_AsnC/Lrp_C"/>
</dbReference>
<evidence type="ECO:0000256" key="1">
    <source>
        <dbReference type="ARBA" id="ARBA00023015"/>
    </source>
</evidence>
<keyword evidence="3" id="KW-0804">Transcription</keyword>
<dbReference type="EMBL" id="RBIL01000001">
    <property type="protein sequence ID" value="RKQ93574.1"/>
    <property type="molecule type" value="Genomic_DNA"/>
</dbReference>
<evidence type="ECO:0000259" key="4">
    <source>
        <dbReference type="PROSITE" id="PS50956"/>
    </source>
</evidence>
<dbReference type="SMART" id="SM00344">
    <property type="entry name" value="HTH_ASNC"/>
    <property type="match status" value="1"/>
</dbReference>
<dbReference type="OrthoDB" id="9809462at2"/>
<keyword evidence="2" id="KW-0238">DNA-binding</keyword>
<evidence type="ECO:0000256" key="3">
    <source>
        <dbReference type="ARBA" id="ARBA00023163"/>
    </source>
</evidence>
<evidence type="ECO:0000313" key="5">
    <source>
        <dbReference type="EMBL" id="RKQ93574.1"/>
    </source>
</evidence>
<dbReference type="Gene3D" id="1.10.10.10">
    <property type="entry name" value="Winged helix-like DNA-binding domain superfamily/Winged helix DNA-binding domain"/>
    <property type="match status" value="1"/>
</dbReference>
<dbReference type="InterPro" id="IPR036390">
    <property type="entry name" value="WH_DNA-bd_sf"/>
</dbReference>
<dbReference type="GO" id="GO:0043200">
    <property type="term" value="P:response to amino acid"/>
    <property type="evidence" value="ECO:0007669"/>
    <property type="project" value="TreeGrafter"/>
</dbReference>
<dbReference type="PANTHER" id="PTHR30154">
    <property type="entry name" value="LEUCINE-RESPONSIVE REGULATORY PROTEIN"/>
    <property type="match status" value="1"/>
</dbReference>
<reference evidence="5 6" key="1">
    <citation type="submission" date="2018-10" db="EMBL/GenBank/DDBJ databases">
        <title>Genomic Encyclopedia of Archaeal and Bacterial Type Strains, Phase II (KMG-II): from individual species to whole genera.</title>
        <authorList>
            <person name="Goeker M."/>
        </authorList>
    </citation>
    <scope>NUCLEOTIDE SEQUENCE [LARGE SCALE GENOMIC DNA]</scope>
    <source>
        <strain evidence="5 6">DSM 14954</strain>
    </source>
</reference>
<dbReference type="Pfam" id="PF01037">
    <property type="entry name" value="AsnC_trans_reg"/>
    <property type="match status" value="1"/>
</dbReference>
<dbReference type="RefSeq" id="WP_121251824.1">
    <property type="nucleotide sequence ID" value="NZ_RBIL01000001.1"/>
</dbReference>
<dbReference type="Proteomes" id="UP000278962">
    <property type="component" value="Unassembled WGS sequence"/>
</dbReference>
<comment type="caution">
    <text evidence="5">The sequence shown here is derived from an EMBL/GenBank/DDBJ whole genome shotgun (WGS) entry which is preliminary data.</text>
</comment>
<gene>
    <name evidence="5" type="ORF">C8N24_3444</name>
</gene>
<dbReference type="PROSITE" id="PS50956">
    <property type="entry name" value="HTH_ASNC_2"/>
    <property type="match status" value="1"/>
</dbReference>
<evidence type="ECO:0000256" key="2">
    <source>
        <dbReference type="ARBA" id="ARBA00023125"/>
    </source>
</evidence>
<dbReference type="PRINTS" id="PR00033">
    <property type="entry name" value="HTHASNC"/>
</dbReference>
<sequence>MIDGLDSRLLLTLRSNPRIGLVEVARRLGVARGTVQARLDKLVARNVITGFGPECEPAEMGYPVLAFVALEIVQGRLDEAIEGLRRVPEVLEAHGVTGNSDILCRVVARDNTHLQDVINAMLHTGAVQRSTSSISMTRQIPYRIDPLIRAAGADAP</sequence>
<dbReference type="GO" id="GO:0043565">
    <property type="term" value="F:sequence-specific DNA binding"/>
    <property type="evidence" value="ECO:0007669"/>
    <property type="project" value="InterPro"/>
</dbReference>
<dbReference type="InterPro" id="IPR000485">
    <property type="entry name" value="AsnC-type_HTH_dom"/>
</dbReference>
<dbReference type="AlphaFoldDB" id="A0A660LJP6"/>
<dbReference type="InterPro" id="IPR019888">
    <property type="entry name" value="Tscrpt_reg_AsnC-like"/>
</dbReference>
<dbReference type="SUPFAM" id="SSF46785">
    <property type="entry name" value="Winged helix' DNA-binding domain"/>
    <property type="match status" value="1"/>
</dbReference>
<dbReference type="Gene3D" id="3.30.70.920">
    <property type="match status" value="1"/>
</dbReference>
<keyword evidence="6" id="KW-1185">Reference proteome</keyword>
<dbReference type="GO" id="GO:0005829">
    <property type="term" value="C:cytosol"/>
    <property type="evidence" value="ECO:0007669"/>
    <property type="project" value="TreeGrafter"/>
</dbReference>
<proteinExistence type="predicted"/>
<accession>A0A660LJP6</accession>
<dbReference type="Pfam" id="PF13412">
    <property type="entry name" value="HTH_24"/>
    <property type="match status" value="1"/>
</dbReference>